<comment type="caution">
    <text evidence="3">The sequence shown here is derived from an EMBL/GenBank/DDBJ whole genome shotgun (WGS) entry which is preliminary data.</text>
</comment>
<evidence type="ECO:0000259" key="2">
    <source>
        <dbReference type="SMART" id="SM00382"/>
    </source>
</evidence>
<dbReference type="Gene3D" id="3.40.50.300">
    <property type="entry name" value="P-loop containing nucleotide triphosphate hydrolases"/>
    <property type="match status" value="1"/>
</dbReference>
<dbReference type="RefSeq" id="WP_340294942.1">
    <property type="nucleotide sequence ID" value="NZ_JBBJUP010000026.1"/>
</dbReference>
<evidence type="ECO:0000313" key="3">
    <source>
        <dbReference type="EMBL" id="MEJ8281977.1"/>
    </source>
</evidence>
<evidence type="ECO:0000313" key="4">
    <source>
        <dbReference type="Proteomes" id="UP001364211"/>
    </source>
</evidence>
<dbReference type="Proteomes" id="UP001364211">
    <property type="component" value="Unassembled WGS sequence"/>
</dbReference>
<proteinExistence type="predicted"/>
<evidence type="ECO:0000256" key="1">
    <source>
        <dbReference type="SAM" id="MobiDB-lite"/>
    </source>
</evidence>
<feature type="domain" description="AAA+ ATPase" evidence="2">
    <location>
        <begin position="46"/>
        <end position="226"/>
    </location>
</feature>
<feature type="region of interest" description="Disordered" evidence="1">
    <location>
        <begin position="226"/>
        <end position="336"/>
    </location>
</feature>
<sequence length="336" mass="33594">MTSSAPPDPAAAPAPAGPGGALVADGVAVDGTHGRLLAPTSLRAEPGSVLLVAGAPGSGHTALALALAGRMRPDGGGVTLDGDDDPRALRRAVAVVDTPGVSEPEPVLPLRTVVGEELAMAGRGTTPRAVAEWLTARGAQSWVRSRFEDVPAPVRIGLMTALAASRPGVRVLVLTAPDRHGGTPVTWWQVAAEHARAGFAVVVTCTEGSAALLGVPAVRLGGGHAGALPEPAGRHARPEDPTGPLPAVAPAGAADLPPGWTARLLRRRPADPGRGDTDSGDTDRGDTDRGDTDGPPDAGTAILPGSGDGTTGTTDTTDGDRTPDSGTTDESTERTS</sequence>
<dbReference type="InterPro" id="IPR027417">
    <property type="entry name" value="P-loop_NTPase"/>
</dbReference>
<dbReference type="SUPFAM" id="SSF52540">
    <property type="entry name" value="P-loop containing nucleoside triphosphate hydrolases"/>
    <property type="match status" value="1"/>
</dbReference>
<feature type="compositionally biased region" description="Low complexity" evidence="1">
    <location>
        <begin position="245"/>
        <end position="259"/>
    </location>
</feature>
<gene>
    <name evidence="3" type="ORF">WJX68_23800</name>
</gene>
<keyword evidence="4" id="KW-1185">Reference proteome</keyword>
<protein>
    <recommendedName>
        <fullName evidence="2">AAA+ ATPase domain-containing protein</fullName>
    </recommendedName>
</protein>
<feature type="compositionally biased region" description="Basic and acidic residues" evidence="1">
    <location>
        <begin position="268"/>
        <end position="292"/>
    </location>
</feature>
<organism evidence="3 4">
    <name type="scientific">Pseudonocardia spirodelae</name>
    <dbReference type="NCBI Taxonomy" id="3133431"/>
    <lineage>
        <taxon>Bacteria</taxon>
        <taxon>Bacillati</taxon>
        <taxon>Actinomycetota</taxon>
        <taxon>Actinomycetes</taxon>
        <taxon>Pseudonocardiales</taxon>
        <taxon>Pseudonocardiaceae</taxon>
        <taxon>Pseudonocardia</taxon>
    </lineage>
</organism>
<dbReference type="InterPro" id="IPR003593">
    <property type="entry name" value="AAA+_ATPase"/>
</dbReference>
<dbReference type="EMBL" id="JBBJUP010000026">
    <property type="protein sequence ID" value="MEJ8281977.1"/>
    <property type="molecule type" value="Genomic_DNA"/>
</dbReference>
<accession>A0ABU8TDD8</accession>
<dbReference type="CDD" id="cd00267">
    <property type="entry name" value="ABC_ATPase"/>
    <property type="match status" value="1"/>
</dbReference>
<reference evidence="3 4" key="1">
    <citation type="submission" date="2024-03" db="EMBL/GenBank/DDBJ databases">
        <title>Draft genome sequence of Pseudonocardia sp. DW16-2.</title>
        <authorList>
            <person name="Duangmal K."/>
        </authorList>
    </citation>
    <scope>NUCLEOTIDE SEQUENCE [LARGE SCALE GENOMIC DNA]</scope>
    <source>
        <strain evidence="3 4">DW16-2</strain>
    </source>
</reference>
<dbReference type="SMART" id="SM00382">
    <property type="entry name" value="AAA"/>
    <property type="match status" value="1"/>
</dbReference>
<name>A0ABU8TDD8_9PSEU</name>